<dbReference type="Proteomes" id="UP000265520">
    <property type="component" value="Unassembled WGS sequence"/>
</dbReference>
<keyword evidence="2" id="KW-1185">Reference proteome</keyword>
<dbReference type="EMBL" id="LXQA011006421">
    <property type="protein sequence ID" value="MCI80920.1"/>
    <property type="molecule type" value="Genomic_DNA"/>
</dbReference>
<evidence type="ECO:0000313" key="2">
    <source>
        <dbReference type="Proteomes" id="UP000265520"/>
    </source>
</evidence>
<protein>
    <submittedName>
        <fullName evidence="1">Uncharacterized protein</fullName>
    </submittedName>
</protein>
<reference evidence="1 2" key="1">
    <citation type="journal article" date="2018" name="Front. Plant Sci.">
        <title>Red Clover (Trifolium pratense) and Zigzag Clover (T. medium) - A Picture of Genomic Similarities and Differences.</title>
        <authorList>
            <person name="Dluhosova J."/>
            <person name="Istvanek J."/>
            <person name="Nedelnik J."/>
            <person name="Repkova J."/>
        </authorList>
    </citation>
    <scope>NUCLEOTIDE SEQUENCE [LARGE SCALE GENOMIC DNA]</scope>
    <source>
        <strain evidence="2">cv. 10/8</strain>
        <tissue evidence="1">Leaf</tissue>
    </source>
</reference>
<accession>A0A392V3D5</accession>
<organism evidence="1 2">
    <name type="scientific">Trifolium medium</name>
    <dbReference type="NCBI Taxonomy" id="97028"/>
    <lineage>
        <taxon>Eukaryota</taxon>
        <taxon>Viridiplantae</taxon>
        <taxon>Streptophyta</taxon>
        <taxon>Embryophyta</taxon>
        <taxon>Tracheophyta</taxon>
        <taxon>Spermatophyta</taxon>
        <taxon>Magnoliopsida</taxon>
        <taxon>eudicotyledons</taxon>
        <taxon>Gunneridae</taxon>
        <taxon>Pentapetalae</taxon>
        <taxon>rosids</taxon>
        <taxon>fabids</taxon>
        <taxon>Fabales</taxon>
        <taxon>Fabaceae</taxon>
        <taxon>Papilionoideae</taxon>
        <taxon>50 kb inversion clade</taxon>
        <taxon>NPAAA clade</taxon>
        <taxon>Hologalegina</taxon>
        <taxon>IRL clade</taxon>
        <taxon>Trifolieae</taxon>
        <taxon>Trifolium</taxon>
    </lineage>
</organism>
<proteinExistence type="predicted"/>
<feature type="non-terminal residue" evidence="1">
    <location>
        <position position="67"/>
    </location>
</feature>
<dbReference type="AlphaFoldDB" id="A0A392V3D5"/>
<name>A0A392V3D5_9FABA</name>
<evidence type="ECO:0000313" key="1">
    <source>
        <dbReference type="EMBL" id="MCI80920.1"/>
    </source>
</evidence>
<sequence length="67" mass="7156">MLSSVIEILPEEIDASESLDAEASESYTPYATVEFSCSEALREAFPAVDASSLSSDSTITLLTADYD</sequence>
<comment type="caution">
    <text evidence="1">The sequence shown here is derived from an EMBL/GenBank/DDBJ whole genome shotgun (WGS) entry which is preliminary data.</text>
</comment>